<sequence length="124" mass="13546">MDGTDKAGAMAKVTTMHDTSYIVQKCNLPSWEVQDTPGRPESCSDDDDGEEEPHLQLPSAKEDTQEQLTQLLGKTLSPAEVSSLYVSLTTALSAKSSEVVTSVVNRFFLDKGFVTCGESLQCWR</sequence>
<reference evidence="3" key="1">
    <citation type="submission" date="2022-10" db="EMBL/GenBank/DDBJ databases">
        <title>Genome assembly of Pristionchus species.</title>
        <authorList>
            <person name="Yoshida K."/>
            <person name="Sommer R.J."/>
        </authorList>
    </citation>
    <scope>NUCLEOTIDE SEQUENCE [LARGE SCALE GENOMIC DNA]</scope>
    <source>
        <strain evidence="3">RS5460</strain>
    </source>
</reference>
<name>A0AAN5D3Y7_9BILA</name>
<evidence type="ECO:0000313" key="3">
    <source>
        <dbReference type="Proteomes" id="UP001328107"/>
    </source>
</evidence>
<comment type="caution">
    <text evidence="2">The sequence shown here is derived from an EMBL/GenBank/DDBJ whole genome shotgun (WGS) entry which is preliminary data.</text>
</comment>
<organism evidence="2 3">
    <name type="scientific">Pristionchus mayeri</name>
    <dbReference type="NCBI Taxonomy" id="1317129"/>
    <lineage>
        <taxon>Eukaryota</taxon>
        <taxon>Metazoa</taxon>
        <taxon>Ecdysozoa</taxon>
        <taxon>Nematoda</taxon>
        <taxon>Chromadorea</taxon>
        <taxon>Rhabditida</taxon>
        <taxon>Rhabditina</taxon>
        <taxon>Diplogasteromorpha</taxon>
        <taxon>Diplogasteroidea</taxon>
        <taxon>Neodiplogasteridae</taxon>
        <taxon>Pristionchus</taxon>
    </lineage>
</organism>
<dbReference type="InterPro" id="IPR042178">
    <property type="entry name" value="Serpin_sf_1"/>
</dbReference>
<gene>
    <name evidence="2" type="ORF">PMAYCL1PPCAC_26318</name>
</gene>
<dbReference type="Gene3D" id="3.30.497.10">
    <property type="entry name" value="Antithrombin, subunit I, domain 2"/>
    <property type="match status" value="1"/>
</dbReference>
<evidence type="ECO:0000256" key="1">
    <source>
        <dbReference type="SAM" id="MobiDB-lite"/>
    </source>
</evidence>
<dbReference type="Proteomes" id="UP001328107">
    <property type="component" value="Unassembled WGS sequence"/>
</dbReference>
<keyword evidence="3" id="KW-1185">Reference proteome</keyword>
<accession>A0AAN5D3Y7</accession>
<proteinExistence type="predicted"/>
<evidence type="ECO:0000313" key="2">
    <source>
        <dbReference type="EMBL" id="GMR56123.1"/>
    </source>
</evidence>
<dbReference type="EMBL" id="BTRK01000005">
    <property type="protein sequence ID" value="GMR56123.1"/>
    <property type="molecule type" value="Genomic_DNA"/>
</dbReference>
<dbReference type="SUPFAM" id="SSF56574">
    <property type="entry name" value="Serpins"/>
    <property type="match status" value="1"/>
</dbReference>
<protein>
    <submittedName>
        <fullName evidence="2">Uncharacterized protein</fullName>
    </submittedName>
</protein>
<dbReference type="AlphaFoldDB" id="A0AAN5D3Y7"/>
<feature type="region of interest" description="Disordered" evidence="1">
    <location>
        <begin position="32"/>
        <end position="67"/>
    </location>
</feature>
<dbReference type="InterPro" id="IPR036186">
    <property type="entry name" value="Serpin_sf"/>
</dbReference>